<keyword evidence="3" id="KW-0547">Nucleotide-binding</keyword>
<accession>A0AAT9FJ82</accession>
<feature type="transmembrane region" description="Helical" evidence="1">
    <location>
        <begin position="47"/>
        <end position="72"/>
    </location>
</feature>
<evidence type="ECO:0000256" key="1">
    <source>
        <dbReference type="SAM" id="Phobius"/>
    </source>
</evidence>
<keyword evidence="1" id="KW-1133">Transmembrane helix</keyword>
<dbReference type="GO" id="GO:0005524">
    <property type="term" value="F:ATP binding"/>
    <property type="evidence" value="ECO:0007669"/>
    <property type="project" value="UniProtKB-KW"/>
</dbReference>
<proteinExistence type="predicted"/>
<gene>
    <name evidence="3" type="ORF">NT6N_10560</name>
</gene>
<dbReference type="PANTHER" id="PTHR40547">
    <property type="entry name" value="SLL0298 PROTEIN"/>
    <property type="match status" value="1"/>
</dbReference>
<keyword evidence="1" id="KW-0812">Transmembrane</keyword>
<feature type="transmembrane region" description="Helical" evidence="1">
    <location>
        <begin position="143"/>
        <end position="165"/>
    </location>
</feature>
<dbReference type="EMBL" id="AP026866">
    <property type="protein sequence ID" value="BDS06016.1"/>
    <property type="molecule type" value="Genomic_DNA"/>
</dbReference>
<dbReference type="PANTHER" id="PTHR40547:SF1">
    <property type="entry name" value="SLL0298 PROTEIN"/>
    <property type="match status" value="1"/>
</dbReference>
<reference evidence="3" key="1">
    <citation type="submission" date="2024-07" db="EMBL/GenBank/DDBJ databases">
        <title>Complete genome sequence of Verrucomicrobiaceae bacterium NT6N.</title>
        <authorList>
            <person name="Huang C."/>
            <person name="Takami H."/>
            <person name="Hamasaki K."/>
        </authorList>
    </citation>
    <scope>NUCLEOTIDE SEQUENCE</scope>
    <source>
        <strain evidence="3">NT6N</strain>
    </source>
</reference>
<evidence type="ECO:0000259" key="2">
    <source>
        <dbReference type="Pfam" id="PF09835"/>
    </source>
</evidence>
<protein>
    <submittedName>
        <fullName evidence="3">ATP-binding protein</fullName>
    </submittedName>
</protein>
<name>A0AAT9FJ82_9BACT</name>
<dbReference type="InterPro" id="IPR018639">
    <property type="entry name" value="DUF2062"/>
</dbReference>
<dbReference type="Pfam" id="PF09835">
    <property type="entry name" value="DUF2062"/>
    <property type="match status" value="1"/>
</dbReference>
<evidence type="ECO:0000313" key="3">
    <source>
        <dbReference type="EMBL" id="BDS06016.1"/>
    </source>
</evidence>
<dbReference type="KEGG" id="osu:NT6N_10560"/>
<dbReference type="AlphaFoldDB" id="A0AAT9FJ82"/>
<feature type="domain" description="DUF2062" evidence="2">
    <location>
        <begin position="34"/>
        <end position="161"/>
    </location>
</feature>
<keyword evidence="3" id="KW-0067">ATP-binding</keyword>
<keyword evidence="1" id="KW-0472">Membrane</keyword>
<organism evidence="3">
    <name type="scientific">Oceaniferula spumae</name>
    <dbReference type="NCBI Taxonomy" id="2979115"/>
    <lineage>
        <taxon>Bacteria</taxon>
        <taxon>Pseudomonadati</taxon>
        <taxon>Verrucomicrobiota</taxon>
        <taxon>Verrucomicrobiia</taxon>
        <taxon>Verrucomicrobiales</taxon>
        <taxon>Verrucomicrobiaceae</taxon>
        <taxon>Oceaniferula</taxon>
    </lineage>
</organism>
<sequence length="184" mass="20951">MKRKYLRMVRRAYRYLRHPRIRSRPWLVALTKPLFDRDLWNPCRKTVAGALSIGLFCAMLPIPFQMLLAAMASMRARVNIPVSMAACWISNPLTYPPLILFQIKFGSWLHDHMNIPLPFDKETRIPFPGLDIVGSPANFTVGFLAMGVILSLLAYPIVYGISLFLPNQGRKVISVKPTEQNSSH</sequence>